<evidence type="ECO:0000313" key="2">
    <source>
        <dbReference type="Proteomes" id="UP001319846"/>
    </source>
</evidence>
<gene>
    <name evidence="1" type="ORF">HW452_12675</name>
</gene>
<reference evidence="1" key="1">
    <citation type="submission" date="2020-06" db="EMBL/GenBank/DDBJ databases">
        <title>Whole Genome Sequence of Halomonas aquamarina MB598.</title>
        <authorList>
            <person name="Pervaiz M."/>
            <person name="Fariq A."/>
            <person name="Yasmin A."/>
            <person name="Welch M."/>
        </authorList>
    </citation>
    <scope>NUCLEOTIDE SEQUENCE</scope>
    <source>
        <strain evidence="1">MB598</strain>
    </source>
</reference>
<protein>
    <submittedName>
        <fullName evidence="1">Helix-turn-helix transcriptional regulator</fullName>
    </submittedName>
</protein>
<comment type="caution">
    <text evidence="1">The sequence shown here is derived from an EMBL/GenBank/DDBJ whole genome shotgun (WGS) entry which is preliminary data.</text>
</comment>
<organism evidence="1 2">
    <name type="scientific">Vreelandella aquamarina</name>
    <dbReference type="NCBI Taxonomy" id="77097"/>
    <lineage>
        <taxon>Bacteria</taxon>
        <taxon>Pseudomonadati</taxon>
        <taxon>Pseudomonadota</taxon>
        <taxon>Gammaproteobacteria</taxon>
        <taxon>Oceanospirillales</taxon>
        <taxon>Halomonadaceae</taxon>
        <taxon>Vreelandella</taxon>
    </lineage>
</organism>
<keyword evidence="2" id="KW-1185">Reference proteome</keyword>
<accession>A0ACC5VW61</accession>
<dbReference type="EMBL" id="JABYQT010000007">
    <property type="protein sequence ID" value="MBZ5488378.1"/>
    <property type="molecule type" value="Genomic_DNA"/>
</dbReference>
<sequence length="271" mass="30376">MTDTAHFWRDPAMPFVESRRACQSRACYRPHNHPTFSIGAVDQGASVFTGANNPPITLKAGMVVFVPAGKVHACNPSPGTQWSYQMLHLNARWLQTVRSEYAECGVELEADEAICIVDQASIYQAFCRLNELLFSPAGRDEKESALIDFMATCDLSNGVRVDPPYQTVGHVERLDPVLALMEDTLSRSRSLSELSDMVGMSRYQFIRAFRARTGMSPHAWQLNQRINLGRDRIREGGAIATVAQELGFADQAHFQRMFKAFTGITPARYRR</sequence>
<dbReference type="Proteomes" id="UP001319846">
    <property type="component" value="Unassembled WGS sequence"/>
</dbReference>
<name>A0ACC5VW61_9GAMM</name>
<evidence type="ECO:0000313" key="1">
    <source>
        <dbReference type="EMBL" id="MBZ5488378.1"/>
    </source>
</evidence>
<proteinExistence type="predicted"/>